<protein>
    <recommendedName>
        <fullName evidence="4">Kazal domain protein</fullName>
    </recommendedName>
</protein>
<evidence type="ECO:0000313" key="2">
    <source>
        <dbReference type="EMBL" id="MCB2410838.1"/>
    </source>
</evidence>
<keyword evidence="3" id="KW-1185">Reference proteome</keyword>
<accession>A0ABS8AYH6</accession>
<dbReference type="EMBL" id="JAJADR010000011">
    <property type="protein sequence ID" value="MCB2410838.1"/>
    <property type="molecule type" value="Genomic_DNA"/>
</dbReference>
<feature type="chain" id="PRO_5045921042" description="Kazal domain protein" evidence="1">
    <location>
        <begin position="18"/>
        <end position="81"/>
    </location>
</feature>
<dbReference type="PROSITE" id="PS51257">
    <property type="entry name" value="PROKAR_LIPOPROTEIN"/>
    <property type="match status" value="1"/>
</dbReference>
<organism evidence="2 3">
    <name type="scientific">Hymenobacter lucidus</name>
    <dbReference type="NCBI Taxonomy" id="2880930"/>
    <lineage>
        <taxon>Bacteria</taxon>
        <taxon>Pseudomonadati</taxon>
        <taxon>Bacteroidota</taxon>
        <taxon>Cytophagia</taxon>
        <taxon>Cytophagales</taxon>
        <taxon>Hymenobacteraceae</taxon>
        <taxon>Hymenobacter</taxon>
    </lineage>
</organism>
<proteinExistence type="predicted"/>
<name>A0ABS8AYH6_9BACT</name>
<reference evidence="2" key="1">
    <citation type="submission" date="2021-10" db="EMBL/GenBank/DDBJ databases">
        <authorList>
            <person name="Dean J.D."/>
            <person name="Kim M.K."/>
            <person name="Newey C.N."/>
            <person name="Stoker T.S."/>
            <person name="Thompson D.W."/>
            <person name="Grose J.H."/>
        </authorList>
    </citation>
    <scope>NUCLEOTIDE SEQUENCE</scope>
    <source>
        <strain evidence="2">BT178</strain>
    </source>
</reference>
<dbReference type="SUPFAM" id="SSF100895">
    <property type="entry name" value="Kazal-type serine protease inhibitors"/>
    <property type="match status" value="1"/>
</dbReference>
<dbReference type="Proteomes" id="UP001165296">
    <property type="component" value="Unassembled WGS sequence"/>
</dbReference>
<feature type="signal peptide" evidence="1">
    <location>
        <begin position="1"/>
        <end position="17"/>
    </location>
</feature>
<dbReference type="InterPro" id="IPR036058">
    <property type="entry name" value="Kazal_dom_sf"/>
</dbReference>
<gene>
    <name evidence="2" type="ORF">LGH74_22815</name>
</gene>
<dbReference type="RefSeq" id="WP_226180127.1">
    <property type="nucleotide sequence ID" value="NZ_JAJADR010000011.1"/>
</dbReference>
<sequence length="81" mass="8063">MKQLALFTLLLLTGACAKESAAPAPGKATSTANAKGDDIQCLDVYAPVCSNGVTYPNACYAGKAGVTTYTKGACDGSGGDI</sequence>
<dbReference type="Gene3D" id="3.30.60.30">
    <property type="match status" value="1"/>
</dbReference>
<dbReference type="CDD" id="cd00104">
    <property type="entry name" value="KAZAL_FS"/>
    <property type="match status" value="1"/>
</dbReference>
<evidence type="ECO:0000313" key="3">
    <source>
        <dbReference type="Proteomes" id="UP001165296"/>
    </source>
</evidence>
<comment type="caution">
    <text evidence="2">The sequence shown here is derived from an EMBL/GenBank/DDBJ whole genome shotgun (WGS) entry which is preliminary data.</text>
</comment>
<evidence type="ECO:0000256" key="1">
    <source>
        <dbReference type="SAM" id="SignalP"/>
    </source>
</evidence>
<evidence type="ECO:0008006" key="4">
    <source>
        <dbReference type="Google" id="ProtNLM"/>
    </source>
</evidence>
<keyword evidence="1" id="KW-0732">Signal</keyword>